<gene>
    <name evidence="1" type="ORF">HH212_02310</name>
</gene>
<evidence type="ECO:0000313" key="1">
    <source>
        <dbReference type="EMBL" id="QJD99012.1"/>
    </source>
</evidence>
<name>A0A7Z2VTW1_9BURK</name>
<proteinExistence type="predicted"/>
<sequence>MAGISFPALPPPSLPSLVPAVLPAAGVPVGAVAPVAPLAPLALLQAELDALPLPMGGAQPAPLPAAAGDTPDNAAMRPDQAIMARQLTWPTPDGGALASSWRGMVRNYGTQLTTRELRARDGQLPATLLLGSQGGFPPDAQAMRMLRQSDLLNPPMDAWRFTVHAGSAQDQHLRVVEDEPEQGRHGRRRGRAALRLELVLADGTVVTVQAQPVTDGLLLELCAPGRAAMLRLHALQPELAAAIGRAGLRVLRWTYRDSLPEGRIHARLPSTEAATALSLPVFRAMAELALLLPTGAPRA</sequence>
<organism evidence="1 2">
    <name type="scientific">Massilia forsythiae</name>
    <dbReference type="NCBI Taxonomy" id="2728020"/>
    <lineage>
        <taxon>Bacteria</taxon>
        <taxon>Pseudomonadati</taxon>
        <taxon>Pseudomonadota</taxon>
        <taxon>Betaproteobacteria</taxon>
        <taxon>Burkholderiales</taxon>
        <taxon>Oxalobacteraceae</taxon>
        <taxon>Telluria group</taxon>
        <taxon>Massilia</taxon>
    </lineage>
</organism>
<accession>A0A7Z2VTW1</accession>
<protein>
    <submittedName>
        <fullName evidence="1">Uncharacterized protein</fullName>
    </submittedName>
</protein>
<dbReference type="AlphaFoldDB" id="A0A7Z2VTW1"/>
<evidence type="ECO:0000313" key="2">
    <source>
        <dbReference type="Proteomes" id="UP000502415"/>
    </source>
</evidence>
<keyword evidence="2" id="KW-1185">Reference proteome</keyword>
<dbReference type="Proteomes" id="UP000502415">
    <property type="component" value="Chromosome"/>
</dbReference>
<dbReference type="KEGG" id="mfy:HH212_02310"/>
<dbReference type="EMBL" id="CP051685">
    <property type="protein sequence ID" value="QJD99012.1"/>
    <property type="molecule type" value="Genomic_DNA"/>
</dbReference>
<reference evidence="1 2" key="1">
    <citation type="submission" date="2020-04" db="EMBL/GenBank/DDBJ databases">
        <title>Genome sequencing of novel species.</title>
        <authorList>
            <person name="Heo J."/>
            <person name="Kim S.-J."/>
            <person name="Kim J.-S."/>
            <person name="Hong S.-B."/>
            <person name="Kwon S.-W."/>
        </authorList>
    </citation>
    <scope>NUCLEOTIDE SEQUENCE [LARGE SCALE GENOMIC DNA]</scope>
    <source>
        <strain evidence="1 2">GN2-R2</strain>
    </source>
</reference>